<feature type="domain" description="Methyltransferase type 11" evidence="4">
    <location>
        <begin position="53"/>
        <end position="140"/>
    </location>
</feature>
<name>A0ABV0K0J9_9CYAN</name>
<evidence type="ECO:0000256" key="3">
    <source>
        <dbReference type="ARBA" id="ARBA00022679"/>
    </source>
</evidence>
<dbReference type="EMBL" id="JAMPKX010000001">
    <property type="protein sequence ID" value="MEP0945453.1"/>
    <property type="molecule type" value="Genomic_DNA"/>
</dbReference>
<keyword evidence="6" id="KW-1185">Reference proteome</keyword>
<protein>
    <submittedName>
        <fullName evidence="5">Class I SAM-dependent methyltransferase</fullName>
    </submittedName>
</protein>
<dbReference type="PANTHER" id="PTHR44942">
    <property type="entry name" value="METHYLTRANSF_11 DOMAIN-CONTAINING PROTEIN"/>
    <property type="match status" value="1"/>
</dbReference>
<dbReference type="SUPFAM" id="SSF53335">
    <property type="entry name" value="S-adenosyl-L-methionine-dependent methyltransferases"/>
    <property type="match status" value="1"/>
</dbReference>
<evidence type="ECO:0000256" key="1">
    <source>
        <dbReference type="ARBA" id="ARBA00008361"/>
    </source>
</evidence>
<dbReference type="InterPro" id="IPR029063">
    <property type="entry name" value="SAM-dependent_MTases_sf"/>
</dbReference>
<proteinExistence type="inferred from homology"/>
<evidence type="ECO:0000313" key="5">
    <source>
        <dbReference type="EMBL" id="MEP0945453.1"/>
    </source>
</evidence>
<dbReference type="Gene3D" id="3.40.50.150">
    <property type="entry name" value="Vaccinia Virus protein VP39"/>
    <property type="match status" value="1"/>
</dbReference>
<dbReference type="InterPro" id="IPR013216">
    <property type="entry name" value="Methyltransf_11"/>
</dbReference>
<dbReference type="PANTHER" id="PTHR44942:SF4">
    <property type="entry name" value="METHYLTRANSFERASE TYPE 11 DOMAIN-CONTAINING PROTEIN"/>
    <property type="match status" value="1"/>
</dbReference>
<dbReference type="RefSeq" id="WP_190698230.1">
    <property type="nucleotide sequence ID" value="NZ_JAMPKX010000001.1"/>
</dbReference>
<dbReference type="GO" id="GO:0008168">
    <property type="term" value="F:methyltransferase activity"/>
    <property type="evidence" value="ECO:0007669"/>
    <property type="project" value="UniProtKB-KW"/>
</dbReference>
<reference evidence="5 6" key="1">
    <citation type="submission" date="2022-04" db="EMBL/GenBank/DDBJ databases">
        <title>Positive selection, recombination, and allopatry shape intraspecific diversity of widespread and dominant cyanobacteria.</title>
        <authorList>
            <person name="Wei J."/>
            <person name="Shu W."/>
            <person name="Hu C."/>
        </authorList>
    </citation>
    <scope>NUCLEOTIDE SEQUENCE [LARGE SCALE GENOMIC DNA]</scope>
    <source>
        <strain evidence="5 6">DQ-A4</strain>
    </source>
</reference>
<keyword evidence="3" id="KW-0808">Transferase</keyword>
<organism evidence="5 6">
    <name type="scientific">Leptolyngbya subtilissima DQ-A4</name>
    <dbReference type="NCBI Taxonomy" id="2933933"/>
    <lineage>
        <taxon>Bacteria</taxon>
        <taxon>Bacillati</taxon>
        <taxon>Cyanobacteriota</taxon>
        <taxon>Cyanophyceae</taxon>
        <taxon>Leptolyngbyales</taxon>
        <taxon>Leptolyngbyaceae</taxon>
        <taxon>Leptolyngbya group</taxon>
        <taxon>Leptolyngbya</taxon>
    </lineage>
</organism>
<accession>A0ABV0K0J9</accession>
<comment type="caution">
    <text evidence="5">The sequence shown here is derived from an EMBL/GenBank/DDBJ whole genome shotgun (WGS) entry which is preliminary data.</text>
</comment>
<evidence type="ECO:0000313" key="6">
    <source>
        <dbReference type="Proteomes" id="UP001482513"/>
    </source>
</evidence>
<comment type="similarity">
    <text evidence="1">Belongs to the methyltransferase superfamily.</text>
</comment>
<gene>
    <name evidence="5" type="ORF">NC992_01075</name>
</gene>
<evidence type="ECO:0000259" key="4">
    <source>
        <dbReference type="Pfam" id="PF08241"/>
    </source>
</evidence>
<sequence>MPPNVLPLHTLNPLGRFSDRAQDYARYRPGYPPEAIAAILADMGDPRSLVVADIGAGTGISSRLLGDRGPQIIAVEPNAAMREAAEAHPQVVFQPGTGEQTELADKSVHIVTCCQSFHWFNAPLALAEFSRILQMGGRLALLWNDWDLKDSGTAAYYQIIHAVATRAIDHRDHTQALKAVEQQTEFSRVRHLSFAYGQTLTLPEVVGRSLSSSYIPKEGRAHLQFLDASAAWHGAWAAIDGTVTLKYVTNLYLSEKVAT</sequence>
<dbReference type="Proteomes" id="UP001482513">
    <property type="component" value="Unassembled WGS sequence"/>
</dbReference>
<keyword evidence="2 5" id="KW-0489">Methyltransferase</keyword>
<evidence type="ECO:0000256" key="2">
    <source>
        <dbReference type="ARBA" id="ARBA00022603"/>
    </source>
</evidence>
<dbReference type="GO" id="GO:0032259">
    <property type="term" value="P:methylation"/>
    <property type="evidence" value="ECO:0007669"/>
    <property type="project" value="UniProtKB-KW"/>
</dbReference>
<dbReference type="CDD" id="cd02440">
    <property type="entry name" value="AdoMet_MTases"/>
    <property type="match status" value="1"/>
</dbReference>
<dbReference type="Pfam" id="PF08241">
    <property type="entry name" value="Methyltransf_11"/>
    <property type="match status" value="1"/>
</dbReference>
<dbReference type="InterPro" id="IPR051052">
    <property type="entry name" value="Diverse_substrate_MTase"/>
</dbReference>